<dbReference type="EMBL" id="PUIV01000046">
    <property type="protein sequence ID" value="PWB92529.1"/>
    <property type="molecule type" value="Genomic_DNA"/>
</dbReference>
<dbReference type="RefSeq" id="WP_108918562.1">
    <property type="nucleotide sequence ID" value="NZ_BGJY01000039.1"/>
</dbReference>
<dbReference type="Proteomes" id="UP000245137">
    <property type="component" value="Unassembled WGS sequence"/>
</dbReference>
<dbReference type="AlphaFoldDB" id="A0A2U1SLN3"/>
<dbReference type="OrthoDB" id="9810174at2"/>
<dbReference type="Gene3D" id="3.90.1340.10">
    <property type="entry name" value="Phage tail collar domain"/>
    <property type="match status" value="1"/>
</dbReference>
<accession>A0A2U1SLN3</accession>
<organism evidence="2 3">
    <name type="scientific">Methylosinus sporium</name>
    <dbReference type="NCBI Taxonomy" id="428"/>
    <lineage>
        <taxon>Bacteria</taxon>
        <taxon>Pseudomonadati</taxon>
        <taxon>Pseudomonadota</taxon>
        <taxon>Alphaproteobacteria</taxon>
        <taxon>Hyphomicrobiales</taxon>
        <taxon>Methylocystaceae</taxon>
        <taxon>Methylosinus</taxon>
    </lineage>
</organism>
<dbReference type="InterPro" id="IPR037053">
    <property type="entry name" value="Phage_tail_collar_dom_sf"/>
</dbReference>
<gene>
    <name evidence="2" type="ORF">C5689_17695</name>
</gene>
<evidence type="ECO:0000313" key="2">
    <source>
        <dbReference type="EMBL" id="PWB92529.1"/>
    </source>
</evidence>
<dbReference type="Pfam" id="PF07484">
    <property type="entry name" value="Collar"/>
    <property type="match status" value="1"/>
</dbReference>
<reference evidence="2 3" key="1">
    <citation type="journal article" date="2018" name="Appl. Microbiol. Biotechnol.">
        <title>Co-cultivation of the strictly anaerobic methanogen Methanosarcina barkeri with aerobic methanotrophs in an oxygen-limited membrane bioreactor.</title>
        <authorList>
            <person name="In 't Zandt M.H."/>
            <person name="van den Bosch T.J.M."/>
            <person name="Rijkers R."/>
            <person name="van Kessel M.A.H.J."/>
            <person name="Jetten M.S.M."/>
            <person name="Welte C.U."/>
        </authorList>
    </citation>
    <scope>NUCLEOTIDE SEQUENCE [LARGE SCALE GENOMIC DNA]</scope>
    <source>
        <strain evidence="2 3">DSM 17706</strain>
    </source>
</reference>
<dbReference type="SUPFAM" id="SSF88874">
    <property type="entry name" value="Receptor-binding domain of short tail fibre protein gp12"/>
    <property type="match status" value="1"/>
</dbReference>
<evidence type="ECO:0000313" key="3">
    <source>
        <dbReference type="Proteomes" id="UP000245137"/>
    </source>
</evidence>
<protein>
    <submittedName>
        <fullName evidence="2">Phage tail protein</fullName>
    </submittedName>
</protein>
<name>A0A2U1SLN3_METSR</name>
<comment type="caution">
    <text evidence="2">The sequence shown here is derived from an EMBL/GenBank/DDBJ whole genome shotgun (WGS) entry which is preliminary data.</text>
</comment>
<keyword evidence="3" id="KW-1185">Reference proteome</keyword>
<dbReference type="InterPro" id="IPR011083">
    <property type="entry name" value="Phage_tail_collar_dom"/>
</dbReference>
<sequence>MSEPFIGMIVAFAGNFAPRGWALCQGQLLSIAQHTALFSILGTTYGGNGQTNFALPDLRGRAIVGQGQGPGLGFYALGEIAGVESTTLTTSQMPAHTHLVSAQATAASTPSPAGAVPAELGAGKNATNLYGPPTPATAVAMAPSMISQTGGNQPVSVLSPFTVINYIIALEGVFPSPN</sequence>
<evidence type="ECO:0000259" key="1">
    <source>
        <dbReference type="Pfam" id="PF07484"/>
    </source>
</evidence>
<feature type="domain" description="Phage tail collar" evidence="1">
    <location>
        <begin position="7"/>
        <end position="63"/>
    </location>
</feature>
<proteinExistence type="predicted"/>